<dbReference type="KEGG" id="acr:Acry_2106"/>
<evidence type="ECO:0000256" key="5">
    <source>
        <dbReference type="ARBA" id="ARBA00023136"/>
    </source>
</evidence>
<feature type="domain" description="EamA" evidence="7">
    <location>
        <begin position="142"/>
        <end position="274"/>
    </location>
</feature>
<keyword evidence="4 6" id="KW-1133">Transmembrane helix</keyword>
<feature type="transmembrane region" description="Helical" evidence="6">
    <location>
        <begin position="229"/>
        <end position="252"/>
    </location>
</feature>
<dbReference type="HOGENOM" id="CLU_033863_4_3_5"/>
<dbReference type="PANTHER" id="PTHR32322">
    <property type="entry name" value="INNER MEMBRANE TRANSPORTER"/>
    <property type="match status" value="1"/>
</dbReference>
<protein>
    <recommendedName>
        <fullName evidence="7">EamA domain-containing protein</fullName>
    </recommendedName>
</protein>
<dbReference type="eggNOG" id="COG0697">
    <property type="taxonomic scope" value="Bacteria"/>
</dbReference>
<evidence type="ECO:0000313" key="9">
    <source>
        <dbReference type="Proteomes" id="UP000000245"/>
    </source>
</evidence>
<organism evidence="8 9">
    <name type="scientific">Acidiphilium cryptum (strain JF-5)</name>
    <dbReference type="NCBI Taxonomy" id="349163"/>
    <lineage>
        <taxon>Bacteria</taxon>
        <taxon>Pseudomonadati</taxon>
        <taxon>Pseudomonadota</taxon>
        <taxon>Alphaproteobacteria</taxon>
        <taxon>Acetobacterales</taxon>
        <taxon>Acidocellaceae</taxon>
        <taxon>Acidiphilium</taxon>
    </lineage>
</organism>
<evidence type="ECO:0000313" key="8">
    <source>
        <dbReference type="EMBL" id="ABQ31305.1"/>
    </source>
</evidence>
<keyword evidence="3 6" id="KW-0812">Transmembrane</keyword>
<dbReference type="RefSeq" id="WP_012039817.1">
    <property type="nucleotide sequence ID" value="NC_009484.1"/>
</dbReference>
<proteinExistence type="predicted"/>
<feature type="transmembrane region" description="Helical" evidence="6">
    <location>
        <begin position="258"/>
        <end position="275"/>
    </location>
</feature>
<evidence type="ECO:0000256" key="2">
    <source>
        <dbReference type="ARBA" id="ARBA00022475"/>
    </source>
</evidence>
<sequence>MIAAYAALAASMVIVGGNVVLLKLLAAHLPTFPLLFMRTSFATLCLAPLVAPRLPAPRTLAILFMQAACGTLLYNGMMVAGLKLTGAVQAGLVLASLPAVIALGAALFLREHLRPLQWAAVVLAGVGIAALARGGGGFSLVGDALIFGAVCGEAGYALFARRAAGLLPVMQATFWMQACGAAMTAPLAIASFGQVHFTWLIAGLLLVNSLTSSVLAVILWYHGMRRVQAGIAGTFTALLPATATLMGVLVLAEPFTRGDAMGFAALFVSMVLILRPQRRPPWKRKASA</sequence>
<dbReference type="SUPFAM" id="SSF103481">
    <property type="entry name" value="Multidrug resistance efflux transporter EmrE"/>
    <property type="match status" value="2"/>
</dbReference>
<feature type="transmembrane region" description="Helical" evidence="6">
    <location>
        <begin position="199"/>
        <end position="222"/>
    </location>
</feature>
<dbReference type="AlphaFoldDB" id="A5G0C3"/>
<dbReference type="GO" id="GO:0005886">
    <property type="term" value="C:plasma membrane"/>
    <property type="evidence" value="ECO:0007669"/>
    <property type="project" value="UniProtKB-SubCell"/>
</dbReference>
<gene>
    <name evidence="8" type="ordered locus">Acry_2106</name>
</gene>
<dbReference type="PANTHER" id="PTHR32322:SF18">
    <property type="entry name" value="S-ADENOSYLMETHIONINE_S-ADENOSYLHOMOCYSTEINE TRANSPORTER"/>
    <property type="match status" value="1"/>
</dbReference>
<evidence type="ECO:0000256" key="1">
    <source>
        <dbReference type="ARBA" id="ARBA00004651"/>
    </source>
</evidence>
<feature type="transmembrane region" description="Helical" evidence="6">
    <location>
        <begin position="138"/>
        <end position="160"/>
    </location>
</feature>
<evidence type="ECO:0000256" key="6">
    <source>
        <dbReference type="SAM" id="Phobius"/>
    </source>
</evidence>
<dbReference type="Pfam" id="PF00892">
    <property type="entry name" value="EamA"/>
    <property type="match status" value="2"/>
</dbReference>
<feature type="domain" description="EamA" evidence="7">
    <location>
        <begin position="5"/>
        <end position="131"/>
    </location>
</feature>
<feature type="transmembrane region" description="Helical" evidence="6">
    <location>
        <begin position="88"/>
        <end position="109"/>
    </location>
</feature>
<dbReference type="InterPro" id="IPR000620">
    <property type="entry name" value="EamA_dom"/>
</dbReference>
<evidence type="ECO:0000256" key="3">
    <source>
        <dbReference type="ARBA" id="ARBA00022692"/>
    </source>
</evidence>
<feature type="transmembrane region" description="Helical" evidence="6">
    <location>
        <begin position="32"/>
        <end position="51"/>
    </location>
</feature>
<feature type="transmembrane region" description="Helical" evidence="6">
    <location>
        <begin position="172"/>
        <end position="193"/>
    </location>
</feature>
<keyword evidence="9" id="KW-1185">Reference proteome</keyword>
<name>A5G0C3_ACICJ</name>
<dbReference type="Proteomes" id="UP000000245">
    <property type="component" value="Chromosome"/>
</dbReference>
<feature type="transmembrane region" description="Helical" evidence="6">
    <location>
        <begin position="7"/>
        <end position="26"/>
    </location>
</feature>
<keyword evidence="2" id="KW-1003">Cell membrane</keyword>
<accession>A5G0C3</accession>
<feature type="transmembrane region" description="Helical" evidence="6">
    <location>
        <begin position="116"/>
        <end position="132"/>
    </location>
</feature>
<dbReference type="InterPro" id="IPR037185">
    <property type="entry name" value="EmrE-like"/>
</dbReference>
<reference evidence="8 9" key="1">
    <citation type="submission" date="2007-05" db="EMBL/GenBank/DDBJ databases">
        <title>Complete sequence of chromosome of Acidiphilium cryptum JF-5.</title>
        <authorList>
            <consortium name="US DOE Joint Genome Institute"/>
            <person name="Copeland A."/>
            <person name="Lucas S."/>
            <person name="Lapidus A."/>
            <person name="Barry K."/>
            <person name="Detter J.C."/>
            <person name="Glavina del Rio T."/>
            <person name="Hammon N."/>
            <person name="Israni S."/>
            <person name="Dalin E."/>
            <person name="Tice H."/>
            <person name="Pitluck S."/>
            <person name="Sims D."/>
            <person name="Brettin T."/>
            <person name="Bruce D."/>
            <person name="Han C."/>
            <person name="Schmutz J."/>
            <person name="Larimer F."/>
            <person name="Land M."/>
            <person name="Hauser L."/>
            <person name="Kyrpides N."/>
            <person name="Kim E."/>
            <person name="Magnuson T."/>
            <person name="Richardson P."/>
        </authorList>
    </citation>
    <scope>NUCLEOTIDE SEQUENCE [LARGE SCALE GENOMIC DNA]</scope>
    <source>
        <strain evidence="8 9">JF-5</strain>
    </source>
</reference>
<dbReference type="InterPro" id="IPR050638">
    <property type="entry name" value="AA-Vitamin_Transporters"/>
</dbReference>
<evidence type="ECO:0000259" key="7">
    <source>
        <dbReference type="Pfam" id="PF00892"/>
    </source>
</evidence>
<feature type="transmembrane region" description="Helical" evidence="6">
    <location>
        <begin position="63"/>
        <end position="82"/>
    </location>
</feature>
<keyword evidence="5 6" id="KW-0472">Membrane</keyword>
<evidence type="ECO:0000256" key="4">
    <source>
        <dbReference type="ARBA" id="ARBA00022989"/>
    </source>
</evidence>
<comment type="subcellular location">
    <subcellularLocation>
        <location evidence="1">Cell membrane</location>
        <topology evidence="1">Multi-pass membrane protein</topology>
    </subcellularLocation>
</comment>
<dbReference type="EMBL" id="CP000697">
    <property type="protein sequence ID" value="ABQ31305.1"/>
    <property type="molecule type" value="Genomic_DNA"/>
</dbReference>
<dbReference type="STRING" id="349163.Acry_2106"/>